<accession>A0A1Y2CXT8</accession>
<evidence type="ECO:0008006" key="10">
    <source>
        <dbReference type="Google" id="ProtNLM"/>
    </source>
</evidence>
<feature type="transmembrane region" description="Helical" evidence="7">
    <location>
        <begin position="228"/>
        <end position="248"/>
    </location>
</feature>
<feature type="transmembrane region" description="Helical" evidence="7">
    <location>
        <begin position="331"/>
        <end position="352"/>
    </location>
</feature>
<evidence type="ECO:0000256" key="1">
    <source>
        <dbReference type="ARBA" id="ARBA00004370"/>
    </source>
</evidence>
<evidence type="ECO:0000256" key="3">
    <source>
        <dbReference type="ARBA" id="ARBA00022679"/>
    </source>
</evidence>
<dbReference type="InterPro" id="IPR000462">
    <property type="entry name" value="CDP-OH_P_trans"/>
</dbReference>
<evidence type="ECO:0000313" key="9">
    <source>
        <dbReference type="Proteomes" id="UP000193642"/>
    </source>
</evidence>
<feature type="region of interest" description="Disordered" evidence="6">
    <location>
        <begin position="415"/>
        <end position="467"/>
    </location>
</feature>
<keyword evidence="7" id="KW-0812">Transmembrane</keyword>
<dbReference type="GO" id="GO:0016020">
    <property type="term" value="C:membrane"/>
    <property type="evidence" value="ECO:0007669"/>
    <property type="project" value="UniProtKB-SubCell"/>
</dbReference>
<keyword evidence="4 7" id="KW-0472">Membrane</keyword>
<dbReference type="GO" id="GO:0016780">
    <property type="term" value="F:phosphotransferase activity, for other substituted phosphate groups"/>
    <property type="evidence" value="ECO:0007669"/>
    <property type="project" value="InterPro"/>
</dbReference>
<dbReference type="InterPro" id="IPR048254">
    <property type="entry name" value="CDP_ALCOHOL_P_TRANSF_CS"/>
</dbReference>
<feature type="transmembrane region" description="Helical" evidence="7">
    <location>
        <begin position="180"/>
        <end position="198"/>
    </location>
</feature>
<evidence type="ECO:0000256" key="7">
    <source>
        <dbReference type="SAM" id="Phobius"/>
    </source>
</evidence>
<feature type="transmembrane region" description="Helical" evidence="7">
    <location>
        <begin position="77"/>
        <end position="95"/>
    </location>
</feature>
<dbReference type="AlphaFoldDB" id="A0A1Y2CXT8"/>
<feature type="transmembrane region" description="Helical" evidence="7">
    <location>
        <begin position="372"/>
        <end position="393"/>
    </location>
</feature>
<dbReference type="Pfam" id="PF01066">
    <property type="entry name" value="CDP-OH_P_transf"/>
    <property type="match status" value="1"/>
</dbReference>
<name>A0A1Y2CXT8_9FUNG</name>
<dbReference type="STRING" id="329046.A0A1Y2CXT8"/>
<dbReference type="Gene3D" id="1.20.120.1760">
    <property type="match status" value="1"/>
</dbReference>
<comment type="subcellular location">
    <subcellularLocation>
        <location evidence="1">Membrane</location>
    </subcellularLocation>
</comment>
<dbReference type="InterPro" id="IPR014472">
    <property type="entry name" value="CHOPT"/>
</dbReference>
<protein>
    <recommendedName>
        <fullName evidence="10">Choline/ethanolaminephosphotransferase</fullName>
    </recommendedName>
</protein>
<dbReference type="GO" id="GO:0008654">
    <property type="term" value="P:phospholipid biosynthetic process"/>
    <property type="evidence" value="ECO:0007669"/>
    <property type="project" value="InterPro"/>
</dbReference>
<dbReference type="Proteomes" id="UP000193642">
    <property type="component" value="Unassembled WGS sequence"/>
</dbReference>
<comment type="similarity">
    <text evidence="2 5">Belongs to the CDP-alcohol phosphatidyltransferase class-I family.</text>
</comment>
<dbReference type="EMBL" id="MCGO01000004">
    <property type="protein sequence ID" value="ORY51787.1"/>
    <property type="molecule type" value="Genomic_DNA"/>
</dbReference>
<evidence type="ECO:0000256" key="6">
    <source>
        <dbReference type="SAM" id="MobiDB-lite"/>
    </source>
</evidence>
<feature type="transmembrane region" description="Helical" evidence="7">
    <location>
        <begin position="50"/>
        <end position="70"/>
    </location>
</feature>
<evidence type="ECO:0000313" key="8">
    <source>
        <dbReference type="EMBL" id="ORY51787.1"/>
    </source>
</evidence>
<comment type="caution">
    <text evidence="8">The sequence shown here is derived from an EMBL/GenBank/DDBJ whole genome shotgun (WGS) entry which is preliminary data.</text>
</comment>
<sequence>MYYFRKGDVERLKTYSYKSIDKSFVANKILNPYWWSVIIDFVPSWVAPNLITLTGFLCVIVNVLLLFYLSPDLKEPCPWWAYISFAAGLFIYQSLDAIDGKQARRTGTSGPLGELFDHGCDALNTGFATFLGVHAMGLSQTWFQLAALYSCLANFYLSTWEEYYTGILYLSECSGPIEGVLSMCGVLITTAFYGPSVWKTTLGSVLPENLVELIKEYPFLVQLSISELLVAVGLLIVVANVIGSVFNVQQAIATNPASAAKAQKCHPVISLLPFPFLALITALYPYYFPNVIVTTRAIIPFVITVSFLMGQQVGSIIVAHISKRVYPLWEMVAPGVGICGAGILVSVGSAVWTAANSPSKVWWEEFELTEEIMWGIAAGAGIMYLVWFVLIVVDLCEVFDIYCLTIKHPKKAQETKSVEVTAKEEVSTPKVKRSSSKGKGSAKAKKVETDDGEAEFVPQRRTTRGRK</sequence>
<keyword evidence="3 5" id="KW-0808">Transferase</keyword>
<feature type="compositionally biased region" description="Basic residues" evidence="6">
    <location>
        <begin position="430"/>
        <end position="444"/>
    </location>
</feature>
<dbReference type="PROSITE" id="PS00379">
    <property type="entry name" value="CDP_ALCOHOL_P_TRANSF"/>
    <property type="match status" value="1"/>
</dbReference>
<organism evidence="8 9">
    <name type="scientific">Rhizoclosmatium globosum</name>
    <dbReference type="NCBI Taxonomy" id="329046"/>
    <lineage>
        <taxon>Eukaryota</taxon>
        <taxon>Fungi</taxon>
        <taxon>Fungi incertae sedis</taxon>
        <taxon>Chytridiomycota</taxon>
        <taxon>Chytridiomycota incertae sedis</taxon>
        <taxon>Chytridiomycetes</taxon>
        <taxon>Chytridiales</taxon>
        <taxon>Chytriomycetaceae</taxon>
        <taxon>Rhizoclosmatium</taxon>
    </lineage>
</organism>
<dbReference type="OrthoDB" id="196717at2759"/>
<dbReference type="PANTHER" id="PTHR10414">
    <property type="entry name" value="ETHANOLAMINEPHOSPHOTRANSFERASE"/>
    <property type="match status" value="1"/>
</dbReference>
<evidence type="ECO:0000256" key="4">
    <source>
        <dbReference type="ARBA" id="ARBA00023136"/>
    </source>
</evidence>
<gene>
    <name evidence="8" type="ORF">BCR33DRAFT_761820</name>
</gene>
<proteinExistence type="inferred from homology"/>
<dbReference type="PANTHER" id="PTHR10414:SF37">
    <property type="entry name" value="BB IN A BOXCAR, ISOFORM C"/>
    <property type="match status" value="1"/>
</dbReference>
<evidence type="ECO:0000256" key="2">
    <source>
        <dbReference type="ARBA" id="ARBA00010441"/>
    </source>
</evidence>
<feature type="compositionally biased region" description="Basic and acidic residues" evidence="6">
    <location>
        <begin position="415"/>
        <end position="427"/>
    </location>
</feature>
<evidence type="ECO:0000256" key="5">
    <source>
        <dbReference type="RuleBase" id="RU003750"/>
    </source>
</evidence>
<keyword evidence="9" id="KW-1185">Reference proteome</keyword>
<reference evidence="8 9" key="1">
    <citation type="submission" date="2016-07" db="EMBL/GenBank/DDBJ databases">
        <title>Pervasive Adenine N6-methylation of Active Genes in Fungi.</title>
        <authorList>
            <consortium name="DOE Joint Genome Institute"/>
            <person name="Mondo S.J."/>
            <person name="Dannebaum R.O."/>
            <person name="Kuo R.C."/>
            <person name="Labutti K."/>
            <person name="Haridas S."/>
            <person name="Kuo A."/>
            <person name="Salamov A."/>
            <person name="Ahrendt S.R."/>
            <person name="Lipzen A."/>
            <person name="Sullivan W."/>
            <person name="Andreopoulos W.B."/>
            <person name="Clum A."/>
            <person name="Lindquist E."/>
            <person name="Daum C."/>
            <person name="Ramamoorthy G.K."/>
            <person name="Gryganskyi A."/>
            <person name="Culley D."/>
            <person name="Magnuson J.K."/>
            <person name="James T.Y."/>
            <person name="O'Malley M.A."/>
            <person name="Stajich J.E."/>
            <person name="Spatafora J.W."/>
            <person name="Visel A."/>
            <person name="Grigoriev I.V."/>
        </authorList>
    </citation>
    <scope>NUCLEOTIDE SEQUENCE [LARGE SCALE GENOMIC DNA]</scope>
    <source>
        <strain evidence="8 9">JEL800</strain>
    </source>
</reference>
<feature type="transmembrane region" description="Helical" evidence="7">
    <location>
        <begin position="268"/>
        <end position="286"/>
    </location>
</feature>
<dbReference type="InterPro" id="IPR043130">
    <property type="entry name" value="CDP-OH_PTrfase_TM_dom"/>
</dbReference>
<feature type="transmembrane region" description="Helical" evidence="7">
    <location>
        <begin position="298"/>
        <end position="319"/>
    </location>
</feature>
<keyword evidence="7" id="KW-1133">Transmembrane helix</keyword>